<keyword evidence="1 5" id="KW-0479">Metal-binding</keyword>
<dbReference type="InterPro" id="IPR050231">
    <property type="entry name" value="Iron_ascorbate_oxido_reductase"/>
</dbReference>
<keyword evidence="2 5" id="KW-0560">Oxidoreductase</keyword>
<dbReference type="EMBL" id="JADFTS010000003">
    <property type="protein sequence ID" value="KAF9612985.1"/>
    <property type="molecule type" value="Genomic_DNA"/>
</dbReference>
<comment type="caution">
    <text evidence="7">The sequence shown here is derived from an EMBL/GenBank/DDBJ whole genome shotgun (WGS) entry which is preliminary data.</text>
</comment>
<keyword evidence="8" id="KW-1185">Reference proteome</keyword>
<evidence type="ECO:0000313" key="7">
    <source>
        <dbReference type="EMBL" id="KAF9612985.1"/>
    </source>
</evidence>
<keyword evidence="3 5" id="KW-0408">Iron</keyword>
<dbReference type="Gene3D" id="2.60.120.330">
    <property type="entry name" value="B-lactam Antibiotic, Isopenicillin N Synthase, Chain"/>
    <property type="match status" value="1"/>
</dbReference>
<dbReference type="GO" id="GO:0046872">
    <property type="term" value="F:metal ion binding"/>
    <property type="evidence" value="ECO:0007669"/>
    <property type="project" value="UniProtKB-KW"/>
</dbReference>
<dbReference type="PANTHER" id="PTHR47990">
    <property type="entry name" value="2-OXOGLUTARATE (2OG) AND FE(II)-DEPENDENT OXYGENASE SUPERFAMILY PROTEIN-RELATED"/>
    <property type="match status" value="1"/>
</dbReference>
<proteinExistence type="inferred from homology"/>
<protein>
    <recommendedName>
        <fullName evidence="6">Fe2OG dioxygenase domain-containing protein</fullName>
    </recommendedName>
</protein>
<dbReference type="PROSITE" id="PS51471">
    <property type="entry name" value="FE2OG_OXY"/>
    <property type="match status" value="1"/>
</dbReference>
<feature type="domain" description="Fe2OG dioxygenase" evidence="6">
    <location>
        <begin position="162"/>
        <end position="263"/>
    </location>
</feature>
<evidence type="ECO:0000256" key="5">
    <source>
        <dbReference type="RuleBase" id="RU003682"/>
    </source>
</evidence>
<dbReference type="InterPro" id="IPR026992">
    <property type="entry name" value="DIOX_N"/>
</dbReference>
<dbReference type="Proteomes" id="UP000631114">
    <property type="component" value="Unassembled WGS sequence"/>
</dbReference>
<dbReference type="AlphaFoldDB" id="A0A835LZ70"/>
<evidence type="ECO:0000256" key="4">
    <source>
        <dbReference type="ARBA" id="ARBA00057022"/>
    </source>
</evidence>
<dbReference type="Pfam" id="PF14226">
    <property type="entry name" value="DIOX_N"/>
    <property type="match status" value="1"/>
</dbReference>
<sequence>MGSLTPPKIPIMDFSNEDLKPGSSSWISTRVQVRKALEELGCFEVIYDKVPMEAHQEMFGAMKDLFKLPVETKIKSVNEVLNYGYIGQDKNIPHHEGIGIGDAAAIENVQSFTNLMWPEGNPSFCQTVHSYVHRVLNLEQMVKRMVFESFGLEKYVDSSIESTDYLLRLMVYTPQGSETRGLPAHTDKCFVTVLHQNQINGLQVLTKEGEWFPLAPSSPKSFIVMIGESFVAWSNGRLHCPRHHVVMNGLDTRYAIAMFSFNKGIVETPEELVDEEHPLLYKPFHHLDLFRFYFSSEKARTERYTIQEYCAV</sequence>
<dbReference type="Pfam" id="PF03171">
    <property type="entry name" value="2OG-FeII_Oxy"/>
    <property type="match status" value="1"/>
</dbReference>
<dbReference type="InterPro" id="IPR005123">
    <property type="entry name" value="Oxoglu/Fe-dep_dioxygenase_dom"/>
</dbReference>
<reference evidence="7 8" key="1">
    <citation type="submission" date="2020-10" db="EMBL/GenBank/DDBJ databases">
        <title>The Coptis chinensis genome and diversification of protoberbering-type alkaloids.</title>
        <authorList>
            <person name="Wang B."/>
            <person name="Shu S."/>
            <person name="Song C."/>
            <person name="Liu Y."/>
        </authorList>
    </citation>
    <scope>NUCLEOTIDE SEQUENCE [LARGE SCALE GENOMIC DNA]</scope>
    <source>
        <strain evidence="7">HL-2020</strain>
        <tissue evidence="7">Leaf</tissue>
    </source>
</reference>
<dbReference type="FunFam" id="2.60.120.330:FF:000022">
    <property type="entry name" value="Probable 2-oxoglutarate-dependent dioxygenase AOP1.2"/>
    <property type="match status" value="1"/>
</dbReference>
<evidence type="ECO:0000256" key="3">
    <source>
        <dbReference type="ARBA" id="ARBA00023004"/>
    </source>
</evidence>
<organism evidence="7 8">
    <name type="scientific">Coptis chinensis</name>
    <dbReference type="NCBI Taxonomy" id="261450"/>
    <lineage>
        <taxon>Eukaryota</taxon>
        <taxon>Viridiplantae</taxon>
        <taxon>Streptophyta</taxon>
        <taxon>Embryophyta</taxon>
        <taxon>Tracheophyta</taxon>
        <taxon>Spermatophyta</taxon>
        <taxon>Magnoliopsida</taxon>
        <taxon>Ranunculales</taxon>
        <taxon>Ranunculaceae</taxon>
        <taxon>Coptidoideae</taxon>
        <taxon>Coptis</taxon>
    </lineage>
</organism>
<dbReference type="SUPFAM" id="SSF51197">
    <property type="entry name" value="Clavaminate synthase-like"/>
    <property type="match status" value="1"/>
</dbReference>
<evidence type="ECO:0000259" key="6">
    <source>
        <dbReference type="PROSITE" id="PS51471"/>
    </source>
</evidence>
<comment type="function">
    <text evidence="4">Probable 2-oxoglutarate-dependent dioxygenase that may be involved in glucosinolates biosynthesis. May play a role in the production of aliphatic glucosinolates.</text>
</comment>
<comment type="similarity">
    <text evidence="5">Belongs to the iron/ascorbate-dependent oxidoreductase family.</text>
</comment>
<accession>A0A835LZ70</accession>
<dbReference type="InterPro" id="IPR027443">
    <property type="entry name" value="IPNS-like_sf"/>
</dbReference>
<dbReference type="OrthoDB" id="288590at2759"/>
<evidence type="ECO:0000256" key="1">
    <source>
        <dbReference type="ARBA" id="ARBA00022723"/>
    </source>
</evidence>
<name>A0A835LZ70_9MAGN</name>
<dbReference type="InterPro" id="IPR044861">
    <property type="entry name" value="IPNS-like_FE2OG_OXY"/>
</dbReference>
<evidence type="ECO:0000313" key="8">
    <source>
        <dbReference type="Proteomes" id="UP000631114"/>
    </source>
</evidence>
<evidence type="ECO:0000256" key="2">
    <source>
        <dbReference type="ARBA" id="ARBA00023002"/>
    </source>
</evidence>
<gene>
    <name evidence="7" type="ORF">IFM89_004789</name>
</gene>
<dbReference type="GO" id="GO:0016491">
    <property type="term" value="F:oxidoreductase activity"/>
    <property type="evidence" value="ECO:0007669"/>
    <property type="project" value="UniProtKB-KW"/>
</dbReference>